<dbReference type="AlphaFoldDB" id="A0A8I0K1G2"/>
<comment type="caution">
    <text evidence="1">The sequence shown here is derived from an EMBL/GenBank/DDBJ whole genome shotgun (WGS) entry which is preliminary data.</text>
</comment>
<evidence type="ECO:0000313" key="1">
    <source>
        <dbReference type="EMBL" id="MBC9227496.1"/>
    </source>
</evidence>
<sequence length="321" mass="34844">MTQADIIDAEVAADDTISFSRLGYERRRPTWDDADLADVAGSTVIVSGGTAGVGLGASTSLAALGAHVVMLGRSAERGEAAVREITAATGNENVEWVRLDLASLASVRATAAELLERCPRIDVLINNAGGMWDTWETSADGIEMSWATNVVGPYLLTELLLDRLAESAPARIIEMTSGGAYSQRLTLGELRGEEEAFDPKATYSRTKRAQIVLTELRGEAVADRGIVAHVTHPGWTDSPGLRESGAMANFIRRFEADFRTPEQGADTAVWLAAAREPGRSTGLFWHDRRPRETHRTEATRESEQDRLELIELLRKVTGLAD</sequence>
<dbReference type="InterPro" id="IPR052992">
    <property type="entry name" value="SDR_member_12"/>
</dbReference>
<reference evidence="1" key="1">
    <citation type="submission" date="2020-09" db="EMBL/GenBank/DDBJ databases">
        <title>Novel species in genus Aeromicrobium.</title>
        <authorList>
            <person name="Zhang G."/>
        </authorList>
    </citation>
    <scope>NUCLEOTIDE SEQUENCE</scope>
    <source>
        <strain evidence="1">Zg-636</strain>
    </source>
</reference>
<proteinExistence type="predicted"/>
<protein>
    <submittedName>
        <fullName evidence="1">SDR family NAD(P)-dependent oxidoreductase</fullName>
    </submittedName>
</protein>
<name>A0A8I0K1G2_9ACTN</name>
<dbReference type="Pfam" id="PF00106">
    <property type="entry name" value="adh_short"/>
    <property type="match status" value="1"/>
</dbReference>
<dbReference type="PANTHER" id="PTHR44656">
    <property type="entry name" value="DEHYDROGENASE/REDUCTASE SDR FAMILY MEMBER 12"/>
    <property type="match status" value="1"/>
</dbReference>
<dbReference type="PANTHER" id="PTHR44656:SF7">
    <property type="entry name" value="DEHYDROGENASE_REDUCTASE SDR FAMILY MEMBER 12"/>
    <property type="match status" value="1"/>
</dbReference>
<dbReference type="RefSeq" id="WP_187769966.1">
    <property type="nucleotide sequence ID" value="NZ_JACTVM010000004.1"/>
</dbReference>
<dbReference type="PRINTS" id="PR00081">
    <property type="entry name" value="GDHRDH"/>
</dbReference>
<evidence type="ECO:0000313" key="2">
    <source>
        <dbReference type="Proteomes" id="UP000620591"/>
    </source>
</evidence>
<dbReference type="Proteomes" id="UP000620591">
    <property type="component" value="Unassembled WGS sequence"/>
</dbReference>
<dbReference type="InterPro" id="IPR036291">
    <property type="entry name" value="NAD(P)-bd_dom_sf"/>
</dbReference>
<gene>
    <name evidence="1" type="ORF">IBG24_14350</name>
</gene>
<accession>A0A8I0K1G2</accession>
<dbReference type="SUPFAM" id="SSF51735">
    <property type="entry name" value="NAD(P)-binding Rossmann-fold domains"/>
    <property type="match status" value="1"/>
</dbReference>
<dbReference type="Gene3D" id="3.40.50.720">
    <property type="entry name" value="NAD(P)-binding Rossmann-like Domain"/>
    <property type="match status" value="1"/>
</dbReference>
<organism evidence="1 2">
    <name type="scientific">Aeromicrobium senzhongii</name>
    <dbReference type="NCBI Taxonomy" id="2663859"/>
    <lineage>
        <taxon>Bacteria</taxon>
        <taxon>Bacillati</taxon>
        <taxon>Actinomycetota</taxon>
        <taxon>Actinomycetes</taxon>
        <taxon>Propionibacteriales</taxon>
        <taxon>Nocardioidaceae</taxon>
        <taxon>Aeromicrobium</taxon>
    </lineage>
</organism>
<dbReference type="InterPro" id="IPR002347">
    <property type="entry name" value="SDR_fam"/>
</dbReference>
<dbReference type="EMBL" id="JACTVM010000004">
    <property type="protein sequence ID" value="MBC9227496.1"/>
    <property type="molecule type" value="Genomic_DNA"/>
</dbReference>